<dbReference type="PROSITE" id="PS50090">
    <property type="entry name" value="MYB_LIKE"/>
    <property type="match status" value="2"/>
</dbReference>
<keyword evidence="5" id="KW-0804">Transcription</keyword>
<dbReference type="Gene3D" id="1.10.10.60">
    <property type="entry name" value="Homeodomain-like"/>
    <property type="match status" value="2"/>
</dbReference>
<reference evidence="10" key="1">
    <citation type="submission" date="2020-09" db="EMBL/GenBank/DDBJ databases">
        <title>Genome-Enabled Discovery of Anthraquinone Biosynthesis in Senna tora.</title>
        <authorList>
            <person name="Kang S.-H."/>
            <person name="Pandey R.P."/>
            <person name="Lee C.-M."/>
            <person name="Sim J.-S."/>
            <person name="Jeong J.-T."/>
            <person name="Choi B.-S."/>
            <person name="Jung M."/>
            <person name="Ginzburg D."/>
            <person name="Zhao K."/>
            <person name="Won S.Y."/>
            <person name="Oh T.-J."/>
            <person name="Yu Y."/>
            <person name="Kim N.-H."/>
            <person name="Lee O.R."/>
            <person name="Lee T.-H."/>
            <person name="Bashyal P."/>
            <person name="Kim T.-S."/>
            <person name="Lee W.-H."/>
            <person name="Kawkins C."/>
            <person name="Kim C.-K."/>
            <person name="Kim J.S."/>
            <person name="Ahn B.O."/>
            <person name="Rhee S.Y."/>
            <person name="Sohng J.K."/>
        </authorList>
    </citation>
    <scope>NUCLEOTIDE SEQUENCE</scope>
    <source>
        <tissue evidence="10">Leaf</tissue>
    </source>
</reference>
<evidence type="ECO:0000256" key="1">
    <source>
        <dbReference type="ARBA" id="ARBA00004123"/>
    </source>
</evidence>
<feature type="domain" description="HTH myb-type" evidence="9">
    <location>
        <begin position="9"/>
        <end position="61"/>
    </location>
</feature>
<dbReference type="GO" id="GO:0005634">
    <property type="term" value="C:nucleus"/>
    <property type="evidence" value="ECO:0007669"/>
    <property type="project" value="UniProtKB-SubCell"/>
</dbReference>
<dbReference type="InterPro" id="IPR009057">
    <property type="entry name" value="Homeodomain-like_sf"/>
</dbReference>
<keyword evidence="2" id="KW-0677">Repeat</keyword>
<dbReference type="AlphaFoldDB" id="A0A834SKD0"/>
<keyword evidence="4" id="KW-0238">DNA-binding</keyword>
<dbReference type="SMART" id="SM00717">
    <property type="entry name" value="SANT"/>
    <property type="match status" value="2"/>
</dbReference>
<keyword evidence="6" id="KW-0539">Nucleus</keyword>
<comment type="subcellular location">
    <subcellularLocation>
        <location evidence="1">Nucleus</location>
    </subcellularLocation>
</comment>
<dbReference type="EMBL" id="JAAIUW010000013">
    <property type="protein sequence ID" value="KAF7804986.1"/>
    <property type="molecule type" value="Genomic_DNA"/>
</dbReference>
<organism evidence="10 11">
    <name type="scientific">Senna tora</name>
    <dbReference type="NCBI Taxonomy" id="362788"/>
    <lineage>
        <taxon>Eukaryota</taxon>
        <taxon>Viridiplantae</taxon>
        <taxon>Streptophyta</taxon>
        <taxon>Embryophyta</taxon>
        <taxon>Tracheophyta</taxon>
        <taxon>Spermatophyta</taxon>
        <taxon>Magnoliopsida</taxon>
        <taxon>eudicotyledons</taxon>
        <taxon>Gunneridae</taxon>
        <taxon>Pentapetalae</taxon>
        <taxon>rosids</taxon>
        <taxon>fabids</taxon>
        <taxon>Fabales</taxon>
        <taxon>Fabaceae</taxon>
        <taxon>Caesalpinioideae</taxon>
        <taxon>Cassia clade</taxon>
        <taxon>Senna</taxon>
    </lineage>
</organism>
<dbReference type="PANTHER" id="PTHR47997:SF75">
    <property type="entry name" value="MYB DOMAIN PROTEIN 55"/>
    <property type="match status" value="1"/>
</dbReference>
<dbReference type="OrthoDB" id="2143914at2759"/>
<evidence type="ECO:0000259" key="9">
    <source>
        <dbReference type="PROSITE" id="PS51294"/>
    </source>
</evidence>
<evidence type="ECO:0000313" key="10">
    <source>
        <dbReference type="EMBL" id="KAF7804986.1"/>
    </source>
</evidence>
<feature type="domain" description="Myb-like" evidence="8">
    <location>
        <begin position="9"/>
        <end position="61"/>
    </location>
</feature>
<dbReference type="PROSITE" id="PS51294">
    <property type="entry name" value="HTH_MYB"/>
    <property type="match status" value="2"/>
</dbReference>
<evidence type="ECO:0000256" key="5">
    <source>
        <dbReference type="ARBA" id="ARBA00023163"/>
    </source>
</evidence>
<dbReference type="FunFam" id="1.10.10.60:FF:000047">
    <property type="entry name" value="Myb transcription factor"/>
    <property type="match status" value="1"/>
</dbReference>
<accession>A0A834SKD0</accession>
<dbReference type="PANTHER" id="PTHR47997">
    <property type="entry name" value="MYB DOMAIN PROTEIN 55"/>
    <property type="match status" value="1"/>
</dbReference>
<name>A0A834SKD0_9FABA</name>
<comment type="caution">
    <text evidence="10">The sequence shown here is derived from an EMBL/GenBank/DDBJ whole genome shotgun (WGS) entry which is preliminary data.</text>
</comment>
<dbReference type="Pfam" id="PF00249">
    <property type="entry name" value="Myb_DNA-binding"/>
    <property type="match status" value="2"/>
</dbReference>
<sequence length="331" mass="37615">MGRHSCCYKQKLRKGLWSPEEDEKLLRHITKYGHGCWSSVPKQAGLQRCGKSCRLRWINYLRPDLKRGTFSQEEENLIIELHAVLGNRWSQIAAQLPGRTDNEIKNLWNSCLKKKLRQRGIDPVTHKPLSLSNDLLNQNEASNSMSLKSESPKSDMEPSSSTFNFNHNKHILFPHTSTSSDLNFPLHMAYDIHQNHTLSTSSNQPLFDINSEYMMSSSILPPTIDVSSFASQSQFWEPNITHNSWGLPESDCIAASAKEQGKWGECDYVQNQNPILMLAALQYQTDSSLKPDALEPIPILPHNKKHQDEASQNSSMFSKDIQKLSEAFGHI</sequence>
<dbReference type="CDD" id="cd00167">
    <property type="entry name" value="SANT"/>
    <property type="match status" value="2"/>
</dbReference>
<evidence type="ECO:0000313" key="11">
    <source>
        <dbReference type="Proteomes" id="UP000634136"/>
    </source>
</evidence>
<dbReference type="Proteomes" id="UP000634136">
    <property type="component" value="Unassembled WGS sequence"/>
</dbReference>
<gene>
    <name evidence="10" type="ORF">G2W53_044097</name>
</gene>
<feature type="region of interest" description="Disordered" evidence="7">
    <location>
        <begin position="142"/>
        <end position="161"/>
    </location>
</feature>
<protein>
    <submittedName>
        <fullName evidence="10">Transcription factor MYB61</fullName>
    </submittedName>
</protein>
<dbReference type="InterPro" id="IPR051953">
    <property type="entry name" value="Plant_SW-associated_TFs"/>
</dbReference>
<dbReference type="GO" id="GO:0003677">
    <property type="term" value="F:DNA binding"/>
    <property type="evidence" value="ECO:0007669"/>
    <property type="project" value="UniProtKB-KW"/>
</dbReference>
<proteinExistence type="predicted"/>
<evidence type="ECO:0000256" key="7">
    <source>
        <dbReference type="SAM" id="MobiDB-lite"/>
    </source>
</evidence>
<evidence type="ECO:0000256" key="2">
    <source>
        <dbReference type="ARBA" id="ARBA00022737"/>
    </source>
</evidence>
<keyword evidence="3" id="KW-0805">Transcription regulation</keyword>
<dbReference type="InterPro" id="IPR017930">
    <property type="entry name" value="Myb_dom"/>
</dbReference>
<keyword evidence="11" id="KW-1185">Reference proteome</keyword>
<evidence type="ECO:0000256" key="4">
    <source>
        <dbReference type="ARBA" id="ARBA00023125"/>
    </source>
</evidence>
<dbReference type="FunFam" id="1.10.10.60:FF:000221">
    <property type="entry name" value="MYB transcription factor"/>
    <property type="match status" value="1"/>
</dbReference>
<feature type="domain" description="HTH myb-type" evidence="9">
    <location>
        <begin position="62"/>
        <end position="116"/>
    </location>
</feature>
<dbReference type="SUPFAM" id="SSF46689">
    <property type="entry name" value="Homeodomain-like"/>
    <property type="match status" value="1"/>
</dbReference>
<feature type="domain" description="Myb-like" evidence="8">
    <location>
        <begin position="62"/>
        <end position="112"/>
    </location>
</feature>
<evidence type="ECO:0000256" key="3">
    <source>
        <dbReference type="ARBA" id="ARBA00023015"/>
    </source>
</evidence>
<evidence type="ECO:0000259" key="8">
    <source>
        <dbReference type="PROSITE" id="PS50090"/>
    </source>
</evidence>
<evidence type="ECO:0000256" key="6">
    <source>
        <dbReference type="ARBA" id="ARBA00023242"/>
    </source>
</evidence>
<dbReference type="InterPro" id="IPR001005">
    <property type="entry name" value="SANT/Myb"/>
</dbReference>